<accession>A0AAE0A895</accession>
<sequence>MKTKTYDKAMEFLRVKLGCVGKLVVNSVGRCEELCLLWSGKVTIDLISYLIFRIDAKIVSHGGKVWQLTGFYSNPVAEQRCHGWNLLQHLVRMSQLHWLYVEDLNKILNDEEKHVDVFFSRRVELIELTVGTWWLIAGGLTVLGITIKCCTNTLAMWNSSNGLSLSKDIKVQREELRRVHNEPARVLPRDDVEEVLGCLEPLLSQRAMASLEAKFSPEEIRKAVYDMGLTKALDDGLLFVGASLRECMVISRILEVYSRASGQLANFDKSGMCVSRSMVWLRELQRVCSSFWWGSSEAKRKIHWGSWKKLFEGKPSGGLRFRDLKVSEMSLEWSSKISYSVALVASLRRTCLSSALRCGVFLDYLRANIPTVECTYVEAGVIRWKPPSDGFYKVNINASLDVANHGIGIGLVIRDHQGFVMASSSQRLEVCFSPQIAEAMAIKRGIQFAFDTGLVLVVVESDALSVVKMVNAGRQILLPTLFSKLALKSSEDLFWLETYPLSVEEYVMGDFLVTGVVSF</sequence>
<dbReference type="SUPFAM" id="SSF53098">
    <property type="entry name" value="Ribonuclease H-like"/>
    <property type="match status" value="1"/>
</dbReference>
<dbReference type="GO" id="GO:0004523">
    <property type="term" value="F:RNA-DNA hybrid ribonuclease activity"/>
    <property type="evidence" value="ECO:0007669"/>
    <property type="project" value="InterPro"/>
</dbReference>
<dbReference type="Pfam" id="PF13456">
    <property type="entry name" value="RVT_3"/>
    <property type="match status" value="1"/>
</dbReference>
<comment type="caution">
    <text evidence="2">The sequence shown here is derived from an EMBL/GenBank/DDBJ whole genome shotgun (WGS) entry which is preliminary data.</text>
</comment>
<gene>
    <name evidence="2" type="ORF">Dsin_019600</name>
</gene>
<dbReference type="Gene3D" id="3.30.420.10">
    <property type="entry name" value="Ribonuclease H-like superfamily/Ribonuclease H"/>
    <property type="match status" value="1"/>
</dbReference>
<evidence type="ECO:0000313" key="3">
    <source>
        <dbReference type="Proteomes" id="UP001281410"/>
    </source>
</evidence>
<name>A0AAE0A895_9ROSI</name>
<dbReference type="InterPro" id="IPR002156">
    <property type="entry name" value="RNaseH_domain"/>
</dbReference>
<evidence type="ECO:0000313" key="2">
    <source>
        <dbReference type="EMBL" id="KAK3205554.1"/>
    </source>
</evidence>
<dbReference type="EMBL" id="JANJYJ010000006">
    <property type="protein sequence ID" value="KAK3205554.1"/>
    <property type="molecule type" value="Genomic_DNA"/>
</dbReference>
<dbReference type="InterPro" id="IPR012337">
    <property type="entry name" value="RNaseH-like_sf"/>
</dbReference>
<dbReference type="PANTHER" id="PTHR47074:SF48">
    <property type="entry name" value="POLYNUCLEOTIDYL TRANSFERASE, RIBONUCLEASE H-LIKE SUPERFAMILY PROTEIN"/>
    <property type="match status" value="1"/>
</dbReference>
<dbReference type="PANTHER" id="PTHR47074">
    <property type="entry name" value="BNAC02G40300D PROTEIN"/>
    <property type="match status" value="1"/>
</dbReference>
<keyword evidence="3" id="KW-1185">Reference proteome</keyword>
<organism evidence="2 3">
    <name type="scientific">Dipteronia sinensis</name>
    <dbReference type="NCBI Taxonomy" id="43782"/>
    <lineage>
        <taxon>Eukaryota</taxon>
        <taxon>Viridiplantae</taxon>
        <taxon>Streptophyta</taxon>
        <taxon>Embryophyta</taxon>
        <taxon>Tracheophyta</taxon>
        <taxon>Spermatophyta</taxon>
        <taxon>Magnoliopsida</taxon>
        <taxon>eudicotyledons</taxon>
        <taxon>Gunneridae</taxon>
        <taxon>Pentapetalae</taxon>
        <taxon>rosids</taxon>
        <taxon>malvids</taxon>
        <taxon>Sapindales</taxon>
        <taxon>Sapindaceae</taxon>
        <taxon>Hippocastanoideae</taxon>
        <taxon>Acereae</taxon>
        <taxon>Dipteronia</taxon>
    </lineage>
</organism>
<dbReference type="InterPro" id="IPR044730">
    <property type="entry name" value="RNase_H-like_dom_plant"/>
</dbReference>
<dbReference type="GO" id="GO:0003676">
    <property type="term" value="F:nucleic acid binding"/>
    <property type="evidence" value="ECO:0007669"/>
    <property type="project" value="InterPro"/>
</dbReference>
<dbReference type="CDD" id="cd06222">
    <property type="entry name" value="RNase_H_like"/>
    <property type="match status" value="1"/>
</dbReference>
<feature type="domain" description="RNase H type-1" evidence="1">
    <location>
        <begin position="405"/>
        <end position="475"/>
    </location>
</feature>
<evidence type="ECO:0000259" key="1">
    <source>
        <dbReference type="Pfam" id="PF13456"/>
    </source>
</evidence>
<reference evidence="2" key="1">
    <citation type="journal article" date="2023" name="Plant J.">
        <title>Genome sequences and population genomics provide insights into the demographic history, inbreeding, and mutation load of two 'living fossil' tree species of Dipteronia.</title>
        <authorList>
            <person name="Feng Y."/>
            <person name="Comes H.P."/>
            <person name="Chen J."/>
            <person name="Zhu S."/>
            <person name="Lu R."/>
            <person name="Zhang X."/>
            <person name="Li P."/>
            <person name="Qiu J."/>
            <person name="Olsen K.M."/>
            <person name="Qiu Y."/>
        </authorList>
    </citation>
    <scope>NUCLEOTIDE SEQUENCE</scope>
    <source>
        <strain evidence="2">NBL</strain>
    </source>
</reference>
<dbReference type="InterPro" id="IPR036397">
    <property type="entry name" value="RNaseH_sf"/>
</dbReference>
<dbReference type="Proteomes" id="UP001281410">
    <property type="component" value="Unassembled WGS sequence"/>
</dbReference>
<proteinExistence type="predicted"/>
<dbReference type="InterPro" id="IPR052929">
    <property type="entry name" value="RNase_H-like_EbsB-rel"/>
</dbReference>
<protein>
    <recommendedName>
        <fullName evidence="1">RNase H type-1 domain-containing protein</fullName>
    </recommendedName>
</protein>
<dbReference type="AlphaFoldDB" id="A0AAE0A895"/>